<dbReference type="CDD" id="cd00082">
    <property type="entry name" value="HisKA"/>
    <property type="match status" value="1"/>
</dbReference>
<dbReference type="SUPFAM" id="SSF52172">
    <property type="entry name" value="CheY-like"/>
    <property type="match status" value="1"/>
</dbReference>
<dbReference type="Pfam" id="PF02518">
    <property type="entry name" value="HATPase_c"/>
    <property type="match status" value="1"/>
</dbReference>
<sequence length="428" mass="46648">MSHEIRTPMNGVIGMTQLILGSEINEEVRDWAETANGSAEGLLSLINDILDLSKIEAGKLAVEMEPFDIRETLERTMRPMRFAAEERELRIDWRIDPRCPHYVVGDASRIRQVLVNLVGNAIKFTPQGEVLVGVTVLGEPAEFNPLGVESADIEDAPGSPSLGATDLTRPTPYECQSACGSRGEPERERNVDNHRVRLRFTVTDSGIGIPAEKLAVIFESFAQADSSTTRQYGGTGLGLAISKRLVDLMGGCLHVRSAPGSGTSFWFVLPCEVAGALAARSVSSPERVCETPMEMAAAGNPPRVLLVEDNVVNRKLALRFLHDMGCETETAENGSEGLVMASRHGYDLILMDCQMPVMDGYEATGRIRLTATGRHTPIVAMTAHALSGDREKCLQAGMDDYLAKPFAKAEFERVVAHWTGRAKSLRRA</sequence>
<dbReference type="SMART" id="SM00388">
    <property type="entry name" value="HisKA"/>
    <property type="match status" value="1"/>
</dbReference>
<dbReference type="Proteomes" id="UP000739538">
    <property type="component" value="Unassembled WGS sequence"/>
</dbReference>
<dbReference type="PROSITE" id="PS50109">
    <property type="entry name" value="HIS_KIN"/>
    <property type="match status" value="1"/>
</dbReference>
<protein>
    <recommendedName>
        <fullName evidence="2">histidine kinase</fullName>
        <ecNumber evidence="2">2.7.13.3</ecNumber>
    </recommendedName>
</protein>
<dbReference type="InterPro" id="IPR036097">
    <property type="entry name" value="HisK_dim/P_sf"/>
</dbReference>
<dbReference type="GO" id="GO:0000155">
    <property type="term" value="F:phosphorelay sensor kinase activity"/>
    <property type="evidence" value="ECO:0007669"/>
    <property type="project" value="InterPro"/>
</dbReference>
<keyword evidence="4" id="KW-0902">Two-component regulatory system</keyword>
<comment type="catalytic activity">
    <reaction evidence="1">
        <text>ATP + protein L-histidine = ADP + protein N-phospho-L-histidine.</text>
        <dbReference type="EC" id="2.7.13.3"/>
    </reaction>
</comment>
<dbReference type="EMBL" id="JAGQHS010000033">
    <property type="protein sequence ID" value="MCA9755819.1"/>
    <property type="molecule type" value="Genomic_DNA"/>
</dbReference>
<dbReference type="Pfam" id="PF00072">
    <property type="entry name" value="Response_reg"/>
    <property type="match status" value="1"/>
</dbReference>
<accession>A0A956NF65</accession>
<dbReference type="SUPFAM" id="SSF47384">
    <property type="entry name" value="Homodimeric domain of signal transducing histidine kinase"/>
    <property type="match status" value="1"/>
</dbReference>
<dbReference type="Gene3D" id="1.10.287.130">
    <property type="match status" value="1"/>
</dbReference>
<dbReference type="CDD" id="cd17546">
    <property type="entry name" value="REC_hyHK_CKI1_RcsC-like"/>
    <property type="match status" value="1"/>
</dbReference>
<proteinExistence type="predicted"/>
<dbReference type="PROSITE" id="PS50110">
    <property type="entry name" value="RESPONSE_REGULATORY"/>
    <property type="match status" value="1"/>
</dbReference>
<dbReference type="Pfam" id="PF00512">
    <property type="entry name" value="HisKA"/>
    <property type="match status" value="1"/>
</dbReference>
<feature type="domain" description="Response regulatory" evidence="7">
    <location>
        <begin position="303"/>
        <end position="419"/>
    </location>
</feature>
<comment type="caution">
    <text evidence="8">The sequence shown here is derived from an EMBL/GenBank/DDBJ whole genome shotgun (WGS) entry which is preliminary data.</text>
</comment>
<evidence type="ECO:0000259" key="6">
    <source>
        <dbReference type="PROSITE" id="PS50109"/>
    </source>
</evidence>
<dbReference type="InterPro" id="IPR005467">
    <property type="entry name" value="His_kinase_dom"/>
</dbReference>
<keyword evidence="3 5" id="KW-0597">Phosphoprotein</keyword>
<dbReference type="SUPFAM" id="SSF55874">
    <property type="entry name" value="ATPase domain of HSP90 chaperone/DNA topoisomerase II/histidine kinase"/>
    <property type="match status" value="1"/>
</dbReference>
<dbReference type="SMART" id="SM00387">
    <property type="entry name" value="HATPase_c"/>
    <property type="match status" value="1"/>
</dbReference>
<evidence type="ECO:0000259" key="7">
    <source>
        <dbReference type="PROSITE" id="PS50110"/>
    </source>
</evidence>
<evidence type="ECO:0000313" key="9">
    <source>
        <dbReference type="Proteomes" id="UP000739538"/>
    </source>
</evidence>
<dbReference type="Gene3D" id="3.30.565.10">
    <property type="entry name" value="Histidine kinase-like ATPase, C-terminal domain"/>
    <property type="match status" value="1"/>
</dbReference>
<evidence type="ECO:0000256" key="3">
    <source>
        <dbReference type="ARBA" id="ARBA00022553"/>
    </source>
</evidence>
<evidence type="ECO:0000256" key="2">
    <source>
        <dbReference type="ARBA" id="ARBA00012438"/>
    </source>
</evidence>
<reference evidence="8" key="1">
    <citation type="submission" date="2020-04" db="EMBL/GenBank/DDBJ databases">
        <authorList>
            <person name="Zhang T."/>
        </authorList>
    </citation>
    <scope>NUCLEOTIDE SEQUENCE</scope>
    <source>
        <strain evidence="8">HKST-UBA02</strain>
    </source>
</reference>
<gene>
    <name evidence="8" type="ORF">KDA27_08470</name>
</gene>
<dbReference type="Gene3D" id="3.40.50.2300">
    <property type="match status" value="1"/>
</dbReference>
<organism evidence="8 9">
    <name type="scientific">Eiseniibacteriota bacterium</name>
    <dbReference type="NCBI Taxonomy" id="2212470"/>
    <lineage>
        <taxon>Bacteria</taxon>
        <taxon>Candidatus Eiseniibacteriota</taxon>
    </lineage>
</organism>
<evidence type="ECO:0000256" key="4">
    <source>
        <dbReference type="ARBA" id="ARBA00023012"/>
    </source>
</evidence>
<dbReference type="InterPro" id="IPR003594">
    <property type="entry name" value="HATPase_dom"/>
</dbReference>
<dbReference type="InterPro" id="IPR001789">
    <property type="entry name" value="Sig_transdc_resp-reg_receiver"/>
</dbReference>
<dbReference type="InterPro" id="IPR003661">
    <property type="entry name" value="HisK_dim/P_dom"/>
</dbReference>
<dbReference type="InterPro" id="IPR011006">
    <property type="entry name" value="CheY-like_superfamily"/>
</dbReference>
<dbReference type="AlphaFoldDB" id="A0A956NF65"/>
<dbReference type="PANTHER" id="PTHR45339:SF1">
    <property type="entry name" value="HYBRID SIGNAL TRANSDUCTION HISTIDINE KINASE J"/>
    <property type="match status" value="1"/>
</dbReference>
<evidence type="ECO:0000313" key="8">
    <source>
        <dbReference type="EMBL" id="MCA9755819.1"/>
    </source>
</evidence>
<dbReference type="SMART" id="SM00448">
    <property type="entry name" value="REC"/>
    <property type="match status" value="1"/>
</dbReference>
<dbReference type="PRINTS" id="PR00344">
    <property type="entry name" value="BCTRLSENSOR"/>
</dbReference>
<evidence type="ECO:0000256" key="1">
    <source>
        <dbReference type="ARBA" id="ARBA00000085"/>
    </source>
</evidence>
<feature type="domain" description="Histidine kinase" evidence="6">
    <location>
        <begin position="1"/>
        <end position="273"/>
    </location>
</feature>
<dbReference type="InterPro" id="IPR036890">
    <property type="entry name" value="HATPase_C_sf"/>
</dbReference>
<evidence type="ECO:0000256" key="5">
    <source>
        <dbReference type="PROSITE-ProRule" id="PRU00169"/>
    </source>
</evidence>
<feature type="modified residue" description="4-aspartylphosphate" evidence="5">
    <location>
        <position position="352"/>
    </location>
</feature>
<dbReference type="EC" id="2.7.13.3" evidence="2"/>
<name>A0A956NF65_UNCEI</name>
<dbReference type="InterPro" id="IPR004358">
    <property type="entry name" value="Sig_transdc_His_kin-like_C"/>
</dbReference>
<reference evidence="8" key="2">
    <citation type="journal article" date="2021" name="Microbiome">
        <title>Successional dynamics and alternative stable states in a saline activated sludge microbial community over 9 years.</title>
        <authorList>
            <person name="Wang Y."/>
            <person name="Ye J."/>
            <person name="Ju F."/>
            <person name="Liu L."/>
            <person name="Boyd J.A."/>
            <person name="Deng Y."/>
            <person name="Parks D.H."/>
            <person name="Jiang X."/>
            <person name="Yin X."/>
            <person name="Woodcroft B.J."/>
            <person name="Tyson G.W."/>
            <person name="Hugenholtz P."/>
            <person name="Polz M.F."/>
            <person name="Zhang T."/>
        </authorList>
    </citation>
    <scope>NUCLEOTIDE SEQUENCE</scope>
    <source>
        <strain evidence="8">HKST-UBA02</strain>
    </source>
</reference>
<dbReference type="CDD" id="cd16922">
    <property type="entry name" value="HATPase_EvgS-ArcB-TorS-like"/>
    <property type="match status" value="1"/>
</dbReference>
<dbReference type="PANTHER" id="PTHR45339">
    <property type="entry name" value="HYBRID SIGNAL TRANSDUCTION HISTIDINE KINASE J"/>
    <property type="match status" value="1"/>
</dbReference>